<dbReference type="RefSeq" id="WP_218475013.1">
    <property type="nucleotide sequence ID" value="NZ_BAABJN010000001.1"/>
</dbReference>
<dbReference type="Proteomes" id="UP000694257">
    <property type="component" value="Chromosome"/>
</dbReference>
<evidence type="ECO:0008006" key="4">
    <source>
        <dbReference type="Google" id="ProtNLM"/>
    </source>
</evidence>
<organism evidence="2 3">
    <name type="scientific">Nocardia iowensis</name>
    <dbReference type="NCBI Taxonomy" id="204891"/>
    <lineage>
        <taxon>Bacteria</taxon>
        <taxon>Bacillati</taxon>
        <taxon>Actinomycetota</taxon>
        <taxon>Actinomycetes</taxon>
        <taxon>Mycobacteriales</taxon>
        <taxon>Nocardiaceae</taxon>
        <taxon>Nocardia</taxon>
    </lineage>
</organism>
<feature type="compositionally biased region" description="Low complexity" evidence="1">
    <location>
        <begin position="98"/>
        <end position="108"/>
    </location>
</feature>
<reference evidence="2 3" key="1">
    <citation type="submission" date="2021-07" db="EMBL/GenBank/DDBJ databases">
        <title>Whole Genome Sequence of Nocardia Iowensis.</title>
        <authorList>
            <person name="Lamm A."/>
            <person name="Collins-Fairclough A.M."/>
            <person name="Bunk B."/>
            <person name="Sproer C."/>
        </authorList>
    </citation>
    <scope>NUCLEOTIDE SEQUENCE [LARGE SCALE GENOMIC DNA]</scope>
    <source>
        <strain evidence="2 3">NRRL 5646</strain>
    </source>
</reference>
<evidence type="ECO:0000256" key="1">
    <source>
        <dbReference type="SAM" id="MobiDB-lite"/>
    </source>
</evidence>
<accession>A0ABX8RU80</accession>
<proteinExistence type="predicted"/>
<evidence type="ECO:0000313" key="3">
    <source>
        <dbReference type="Proteomes" id="UP000694257"/>
    </source>
</evidence>
<keyword evidence="3" id="KW-1185">Reference proteome</keyword>
<dbReference type="EMBL" id="CP078145">
    <property type="protein sequence ID" value="QXN93187.1"/>
    <property type="molecule type" value="Genomic_DNA"/>
</dbReference>
<evidence type="ECO:0000313" key="2">
    <source>
        <dbReference type="EMBL" id="QXN93187.1"/>
    </source>
</evidence>
<gene>
    <name evidence="2" type="ORF">KV110_08845</name>
</gene>
<name>A0ABX8RU80_NOCIO</name>
<feature type="compositionally biased region" description="Basic residues" evidence="1">
    <location>
        <begin position="86"/>
        <end position="97"/>
    </location>
</feature>
<sequence length="150" mass="16670">MSKRDPWTAAGAIYIPSDYAPVPPVPAGTKLGNVQEMADDMETFHRALVQLTKDPAKLREAVSSLTAQWTPDQFDNEIIEDLKARAITHPKTNRRGRSGSSAATGVARARARRRSTGKASRFHSTVTAWIDHLRHRLHYGLDRKTLTNPS</sequence>
<protein>
    <recommendedName>
        <fullName evidence="4">Transposase</fullName>
    </recommendedName>
</protein>
<feature type="region of interest" description="Disordered" evidence="1">
    <location>
        <begin position="86"/>
        <end position="121"/>
    </location>
</feature>